<dbReference type="RefSeq" id="WP_075127085.1">
    <property type="nucleotide sequence ID" value="NZ_MSIE01000034.1"/>
</dbReference>
<dbReference type="Proteomes" id="UP000185596">
    <property type="component" value="Unassembled WGS sequence"/>
</dbReference>
<keyword evidence="1" id="KW-1133">Transmembrane helix</keyword>
<keyword evidence="1" id="KW-0472">Membrane</keyword>
<evidence type="ECO:0000256" key="1">
    <source>
        <dbReference type="SAM" id="Phobius"/>
    </source>
</evidence>
<dbReference type="AlphaFoldDB" id="A0A1Q8CNW0"/>
<feature type="transmembrane region" description="Helical" evidence="1">
    <location>
        <begin position="64"/>
        <end position="83"/>
    </location>
</feature>
<dbReference type="EMBL" id="MSIE01000034">
    <property type="protein sequence ID" value="OLF16033.1"/>
    <property type="molecule type" value="Genomic_DNA"/>
</dbReference>
<feature type="transmembrane region" description="Helical" evidence="1">
    <location>
        <begin position="162"/>
        <end position="183"/>
    </location>
</feature>
<dbReference type="STRING" id="1912961.BU204_19265"/>
<keyword evidence="3" id="KW-1185">Reference proteome</keyword>
<feature type="transmembrane region" description="Helical" evidence="1">
    <location>
        <begin position="131"/>
        <end position="150"/>
    </location>
</feature>
<proteinExistence type="predicted"/>
<evidence type="ECO:0000313" key="3">
    <source>
        <dbReference type="Proteomes" id="UP000185596"/>
    </source>
</evidence>
<keyword evidence="1" id="KW-0812">Transmembrane</keyword>
<feature type="transmembrane region" description="Helical" evidence="1">
    <location>
        <begin position="189"/>
        <end position="212"/>
    </location>
</feature>
<feature type="transmembrane region" description="Helical" evidence="1">
    <location>
        <begin position="90"/>
        <end position="111"/>
    </location>
</feature>
<organism evidence="2 3">
    <name type="scientific">Actinophytocola xanthii</name>
    <dbReference type="NCBI Taxonomy" id="1912961"/>
    <lineage>
        <taxon>Bacteria</taxon>
        <taxon>Bacillati</taxon>
        <taxon>Actinomycetota</taxon>
        <taxon>Actinomycetes</taxon>
        <taxon>Pseudonocardiales</taxon>
        <taxon>Pseudonocardiaceae</taxon>
    </lineage>
</organism>
<evidence type="ECO:0008006" key="4">
    <source>
        <dbReference type="Google" id="ProtNLM"/>
    </source>
</evidence>
<sequence length="227" mass="22613">MTSKVNFVALSGGAAIGFASMIVLVNLVLAPAGLPAPGADPDEAAAFFAANRGLAGTAAALTPAVWVLATVFGAGAVSVLWAAERGRGEAWALAGFAGLVLQNATFTGVVATRLALAEDGGAAPLWVLHDALLTLNGTFLALAMTGLSLAGRRAGLLPAWHARLGFVAAGLQFTSATLAPLVIAGEGPLGMVGLAGWLLWVVWLVGYGLALLRARAGLSPSPLAGPA</sequence>
<feature type="transmembrane region" description="Helical" evidence="1">
    <location>
        <begin position="7"/>
        <end position="29"/>
    </location>
</feature>
<protein>
    <recommendedName>
        <fullName evidence="4">DUF4386 domain-containing protein</fullName>
    </recommendedName>
</protein>
<reference evidence="2 3" key="1">
    <citation type="submission" date="2016-12" db="EMBL/GenBank/DDBJ databases">
        <title>The draft genome sequence of Actinophytocola sp. 11-183.</title>
        <authorList>
            <person name="Wang W."/>
            <person name="Yuan L."/>
        </authorList>
    </citation>
    <scope>NUCLEOTIDE SEQUENCE [LARGE SCALE GENOMIC DNA]</scope>
    <source>
        <strain evidence="2 3">11-183</strain>
    </source>
</reference>
<comment type="caution">
    <text evidence="2">The sequence shown here is derived from an EMBL/GenBank/DDBJ whole genome shotgun (WGS) entry which is preliminary data.</text>
</comment>
<accession>A0A1Q8CNW0</accession>
<gene>
    <name evidence="2" type="ORF">BU204_19265</name>
</gene>
<evidence type="ECO:0000313" key="2">
    <source>
        <dbReference type="EMBL" id="OLF16033.1"/>
    </source>
</evidence>
<name>A0A1Q8CNW0_9PSEU</name>